<organism evidence="2 3">
    <name type="scientific">Litoreibacter ascidiaceicola</name>
    <dbReference type="NCBI Taxonomy" id="1486859"/>
    <lineage>
        <taxon>Bacteria</taxon>
        <taxon>Pseudomonadati</taxon>
        <taxon>Pseudomonadota</taxon>
        <taxon>Alphaproteobacteria</taxon>
        <taxon>Rhodobacterales</taxon>
        <taxon>Roseobacteraceae</taxon>
        <taxon>Litoreibacter</taxon>
    </lineage>
</organism>
<dbReference type="InterPro" id="IPR028904">
    <property type="entry name" value="Tox-REase-5_dom"/>
</dbReference>
<gene>
    <name evidence="2" type="ORF">SAMN05444273_102438</name>
</gene>
<sequence length="242" mass="26700">MAGPAAARCIEVPLPGAILEICVGPPPPAPDLPPVEFPEIGPDLPPVDLPDVDAGPDTGADIEAQSSADTRTEICTEGCVDCIAAQAGTIFQRTYSTTQRTQVLGYRYQNRVIRAKGVGQFFPHDPATGTIFEWIYAGVKFDGLVPHICRLLEAKWGHDSWFRDAFSEGGRPTIRDQFIENVLMPKIFEEAVRHYGVVRPVHPDVTLVWVFSEVVFKIFMYEFFIGPLTPGDMSLVIETQIL</sequence>
<evidence type="ECO:0000313" key="3">
    <source>
        <dbReference type="Proteomes" id="UP000184144"/>
    </source>
</evidence>
<dbReference type="Proteomes" id="UP000184144">
    <property type="component" value="Unassembled WGS sequence"/>
</dbReference>
<proteinExistence type="predicted"/>
<reference evidence="3" key="1">
    <citation type="submission" date="2016-11" db="EMBL/GenBank/DDBJ databases">
        <authorList>
            <person name="Varghese N."/>
            <person name="Submissions S."/>
        </authorList>
    </citation>
    <scope>NUCLEOTIDE SEQUENCE [LARGE SCALE GENOMIC DNA]</scope>
    <source>
        <strain evidence="3">DSM 100566</strain>
    </source>
</reference>
<keyword evidence="2" id="KW-0378">Hydrolase</keyword>
<keyword evidence="2" id="KW-0255">Endonuclease</keyword>
<dbReference type="EMBL" id="FQUV01000002">
    <property type="protein sequence ID" value="SHE74407.1"/>
    <property type="molecule type" value="Genomic_DNA"/>
</dbReference>
<dbReference type="RefSeq" id="WP_175549122.1">
    <property type="nucleotide sequence ID" value="NZ_FQUV01000002.1"/>
</dbReference>
<evidence type="ECO:0000313" key="2">
    <source>
        <dbReference type="EMBL" id="SHE74407.1"/>
    </source>
</evidence>
<name>A0A1M4VZM6_9RHOB</name>
<dbReference type="STRING" id="1486859.SAMN05444273_102438"/>
<dbReference type="AlphaFoldDB" id="A0A1M4VZM6"/>
<protein>
    <submittedName>
        <fullName evidence="2">Restriction endonuclease fold toxin 5</fullName>
    </submittedName>
</protein>
<dbReference type="Pfam" id="PF15648">
    <property type="entry name" value="Tox-REase-5"/>
    <property type="match status" value="1"/>
</dbReference>
<feature type="domain" description="Tox-REase-5" evidence="1">
    <location>
        <begin position="107"/>
        <end position="213"/>
    </location>
</feature>
<keyword evidence="3" id="KW-1185">Reference proteome</keyword>
<keyword evidence="2" id="KW-0540">Nuclease</keyword>
<evidence type="ECO:0000259" key="1">
    <source>
        <dbReference type="Pfam" id="PF15648"/>
    </source>
</evidence>
<dbReference type="GO" id="GO:0004519">
    <property type="term" value="F:endonuclease activity"/>
    <property type="evidence" value="ECO:0007669"/>
    <property type="project" value="UniProtKB-KW"/>
</dbReference>
<accession>A0A1M4VZM6</accession>